<feature type="compositionally biased region" description="Polar residues" evidence="1">
    <location>
        <begin position="340"/>
        <end position="349"/>
    </location>
</feature>
<proteinExistence type="predicted"/>
<feature type="compositionally biased region" description="Polar residues" evidence="1">
    <location>
        <begin position="407"/>
        <end position="432"/>
    </location>
</feature>
<evidence type="ECO:0000313" key="2">
    <source>
        <dbReference type="EnsemblMetazoa" id="XP_019754407.1"/>
    </source>
</evidence>
<dbReference type="Proteomes" id="UP000019118">
    <property type="component" value="Unassembled WGS sequence"/>
</dbReference>
<accession>A0AAR5P0L8</accession>
<evidence type="ECO:0000256" key="1">
    <source>
        <dbReference type="SAM" id="MobiDB-lite"/>
    </source>
</evidence>
<evidence type="ECO:0000313" key="3">
    <source>
        <dbReference type="Proteomes" id="UP000019118"/>
    </source>
</evidence>
<dbReference type="AlphaFoldDB" id="A0AAR5P0L8"/>
<sequence length="507" mass="57043">MEETHIESAELNPPESLTATSLQSLNKVFRQGDKVYQVPDENITMIKDTACPASSSISEHQENLDEVTSGESLFKTFAFDNAISQEETEKCLSFWRSVVEKNLEPIKCSLIENVANYQKQLEEKRNLPAKKSKRASKEIVGEGTSKTKPKPNVWYEMLLELQRKRYKETKLLLEKRCRFCGYASSPEYQPEDPALDNQKMIAEMSTWEPKSHKRQSPLVKNIAVPKSVENYSTSKAVAGNSEDKPEEILQENKPNYQLSELLKQIKESSDKIQYVDAIERKKIEGSYGKWRKNFNKLCNCNRSDCDCSSNPPISSTPGSSVSSAASWKPEPERESSESPIQQDQSSIDPQPIHITTENVQLLEAPDLEPPASATQLENDREQPGKLTELYKDSDLQRISYASCKVNAQKSPQDQEMTATASEVPGTQNTSGSGFADDELEEIQLAIAPQIAPRKSILQSREEVEETTKTRLKKSLSVVIACCCSYPNCDCTEALKEKNFHEISADYQ</sequence>
<keyword evidence="3" id="KW-1185">Reference proteome</keyword>
<reference evidence="2" key="2">
    <citation type="submission" date="2024-08" db="UniProtKB">
        <authorList>
            <consortium name="EnsemblMetazoa"/>
        </authorList>
    </citation>
    <scope>IDENTIFICATION</scope>
</reference>
<feature type="region of interest" description="Disordered" evidence="1">
    <location>
        <begin position="407"/>
        <end position="434"/>
    </location>
</feature>
<feature type="region of interest" description="Disordered" evidence="1">
    <location>
        <begin position="308"/>
        <end position="349"/>
    </location>
</feature>
<feature type="region of interest" description="Disordered" evidence="1">
    <location>
        <begin position="126"/>
        <end position="146"/>
    </location>
</feature>
<name>A0AAR5P0L8_DENPD</name>
<reference evidence="3" key="1">
    <citation type="journal article" date="2013" name="Genome Biol.">
        <title>Draft genome of the mountain pine beetle, Dendroctonus ponderosae Hopkins, a major forest pest.</title>
        <authorList>
            <person name="Keeling C.I."/>
            <person name="Yuen M.M."/>
            <person name="Liao N.Y."/>
            <person name="Docking T.R."/>
            <person name="Chan S.K."/>
            <person name="Taylor G.A."/>
            <person name="Palmquist D.L."/>
            <person name="Jackman S.D."/>
            <person name="Nguyen A."/>
            <person name="Li M."/>
            <person name="Henderson H."/>
            <person name="Janes J.K."/>
            <person name="Zhao Y."/>
            <person name="Pandoh P."/>
            <person name="Moore R."/>
            <person name="Sperling F.A."/>
            <person name="Huber D.P."/>
            <person name="Birol I."/>
            <person name="Jones S.J."/>
            <person name="Bohlmann J."/>
        </authorList>
    </citation>
    <scope>NUCLEOTIDE SEQUENCE</scope>
</reference>
<feature type="compositionally biased region" description="Low complexity" evidence="1">
    <location>
        <begin position="308"/>
        <end position="328"/>
    </location>
</feature>
<dbReference type="EnsemblMetazoa" id="XM_019898848.1">
    <property type="protein sequence ID" value="XP_019754407.1"/>
    <property type="gene ID" value="LOC109533515"/>
</dbReference>
<organism evidence="2 3">
    <name type="scientific">Dendroctonus ponderosae</name>
    <name type="common">Mountain pine beetle</name>
    <dbReference type="NCBI Taxonomy" id="77166"/>
    <lineage>
        <taxon>Eukaryota</taxon>
        <taxon>Metazoa</taxon>
        <taxon>Ecdysozoa</taxon>
        <taxon>Arthropoda</taxon>
        <taxon>Hexapoda</taxon>
        <taxon>Insecta</taxon>
        <taxon>Pterygota</taxon>
        <taxon>Neoptera</taxon>
        <taxon>Endopterygota</taxon>
        <taxon>Coleoptera</taxon>
        <taxon>Polyphaga</taxon>
        <taxon>Cucujiformia</taxon>
        <taxon>Curculionidae</taxon>
        <taxon>Scolytinae</taxon>
        <taxon>Dendroctonus</taxon>
    </lineage>
</organism>
<protein>
    <submittedName>
        <fullName evidence="2">Uncharacterized protein</fullName>
    </submittedName>
</protein>